<name>A0A2C5XH55_9PEZI</name>
<accession>A0A2C5XH55</accession>
<dbReference type="GO" id="GO:0005741">
    <property type="term" value="C:mitochondrial outer membrane"/>
    <property type="evidence" value="ECO:0007669"/>
    <property type="project" value="TreeGrafter"/>
</dbReference>
<keyword evidence="2" id="KW-1185">Reference proteome</keyword>
<dbReference type="OrthoDB" id="5555533at2759"/>
<dbReference type="PANTHER" id="PTHR28230">
    <property type="entry name" value="CHROMOSOME 1, WHOLE GENOME SHOTGUN SEQUENCE"/>
    <property type="match status" value="1"/>
</dbReference>
<sequence>MSVNSSFVLPDDLLSEKDDLDSLPESDDTSILDIEAEEAAQEEWERNLEQMQMLLGCVIVPWIGKFLGRKFAIYSWSRYMEWLHNVEIQWGTKRQTKTSKASMKL</sequence>
<reference evidence="1 2" key="2">
    <citation type="journal article" date="2013" name="IMA Fungus">
        <title>IMA Genome-F 1: Ceratocystis fimbriata: Draft nuclear genome sequence for the plant pathogen, Ceratocystis fimbriata.</title>
        <authorList>
            <person name="Wilken P.M."/>
            <person name="Steenkamp E.T."/>
            <person name="Wingfield M.J."/>
            <person name="de Beer Z.W."/>
            <person name="Wingfield B.D."/>
        </authorList>
    </citation>
    <scope>NUCLEOTIDE SEQUENCE [LARGE SCALE GENOMIC DNA]</scope>
    <source>
        <strain evidence="1 2">CBS 114723</strain>
    </source>
</reference>
<organism evidence="1 2">
    <name type="scientific">Ceratocystis fimbriata CBS 114723</name>
    <dbReference type="NCBI Taxonomy" id="1035309"/>
    <lineage>
        <taxon>Eukaryota</taxon>
        <taxon>Fungi</taxon>
        <taxon>Dikarya</taxon>
        <taxon>Ascomycota</taxon>
        <taxon>Pezizomycotina</taxon>
        <taxon>Sordariomycetes</taxon>
        <taxon>Hypocreomycetidae</taxon>
        <taxon>Microascales</taxon>
        <taxon>Ceratocystidaceae</taxon>
        <taxon>Ceratocystis</taxon>
    </lineage>
</organism>
<dbReference type="Proteomes" id="UP000222788">
    <property type="component" value="Unassembled WGS sequence"/>
</dbReference>
<dbReference type="PANTHER" id="PTHR28230:SF1">
    <property type="entry name" value="MITOCHONDRIAL IMPORT PROTEIN 2"/>
    <property type="match status" value="1"/>
</dbReference>
<evidence type="ECO:0000313" key="2">
    <source>
        <dbReference type="Proteomes" id="UP000222788"/>
    </source>
</evidence>
<dbReference type="STRING" id="1035309.A0A2C5XH55"/>
<dbReference type="EMBL" id="APWK03000012">
    <property type="protein sequence ID" value="PHH55321.1"/>
    <property type="molecule type" value="Genomic_DNA"/>
</dbReference>
<reference evidence="1 2" key="1">
    <citation type="journal article" date="2013" name="Fungal Biol.">
        <title>Analysis of microsatellite markers in the genome of the plant pathogen Ceratocystis fimbriata.</title>
        <authorList>
            <person name="Simpson M.C."/>
            <person name="Wilken P.M."/>
            <person name="Coetzee M.P."/>
            <person name="Wingfield M.J."/>
            <person name="Wingfield B.D."/>
        </authorList>
    </citation>
    <scope>NUCLEOTIDE SEQUENCE [LARGE SCALE GENOMIC DNA]</scope>
    <source>
        <strain evidence="1 2">CBS 114723</strain>
    </source>
</reference>
<dbReference type="AlphaFoldDB" id="A0A2C5XH55"/>
<dbReference type="Pfam" id="PF19117">
    <property type="entry name" value="Mim2"/>
    <property type="match status" value="1"/>
</dbReference>
<dbReference type="InterPro" id="IPR037652">
    <property type="entry name" value="Mim2"/>
</dbReference>
<comment type="caution">
    <text evidence="1">The sequence shown here is derived from an EMBL/GenBank/DDBJ whole genome shotgun (WGS) entry which is preliminary data.</text>
</comment>
<protein>
    <submittedName>
        <fullName evidence="1">Uncharacterized protein</fullName>
    </submittedName>
</protein>
<proteinExistence type="predicted"/>
<evidence type="ECO:0000313" key="1">
    <source>
        <dbReference type="EMBL" id="PHH55321.1"/>
    </source>
</evidence>
<dbReference type="GO" id="GO:0045040">
    <property type="term" value="P:protein insertion into mitochondrial outer membrane"/>
    <property type="evidence" value="ECO:0007669"/>
    <property type="project" value="InterPro"/>
</dbReference>
<gene>
    <name evidence="1" type="ORF">CFIMG_001101RA</name>
</gene>
<dbReference type="GO" id="GO:0070096">
    <property type="term" value="P:mitochondrial outer membrane translocase complex assembly"/>
    <property type="evidence" value="ECO:0007669"/>
    <property type="project" value="InterPro"/>
</dbReference>